<accession>X1PC60</accession>
<evidence type="ECO:0000313" key="2">
    <source>
        <dbReference type="EMBL" id="GAI36605.1"/>
    </source>
</evidence>
<keyword evidence="1" id="KW-0175">Coiled coil</keyword>
<protein>
    <submittedName>
        <fullName evidence="2">Uncharacterized protein</fullName>
    </submittedName>
</protein>
<name>X1PC60_9ZZZZ</name>
<evidence type="ECO:0000256" key="1">
    <source>
        <dbReference type="SAM" id="Coils"/>
    </source>
</evidence>
<organism evidence="2">
    <name type="scientific">marine sediment metagenome</name>
    <dbReference type="NCBI Taxonomy" id="412755"/>
    <lineage>
        <taxon>unclassified sequences</taxon>
        <taxon>metagenomes</taxon>
        <taxon>ecological metagenomes</taxon>
    </lineage>
</organism>
<dbReference type="AlphaFoldDB" id="X1PC60"/>
<gene>
    <name evidence="2" type="ORF">S06H3_38432</name>
</gene>
<proteinExistence type="predicted"/>
<comment type="caution">
    <text evidence="2">The sequence shown here is derived from an EMBL/GenBank/DDBJ whole genome shotgun (WGS) entry which is preliminary data.</text>
</comment>
<reference evidence="2" key="1">
    <citation type="journal article" date="2014" name="Front. Microbiol.">
        <title>High frequency of phylogenetically diverse reductive dehalogenase-homologous genes in deep subseafloor sedimentary metagenomes.</title>
        <authorList>
            <person name="Kawai M."/>
            <person name="Futagami T."/>
            <person name="Toyoda A."/>
            <person name="Takaki Y."/>
            <person name="Nishi S."/>
            <person name="Hori S."/>
            <person name="Arai W."/>
            <person name="Tsubouchi T."/>
            <person name="Morono Y."/>
            <person name="Uchiyama I."/>
            <person name="Ito T."/>
            <person name="Fujiyama A."/>
            <person name="Inagaki F."/>
            <person name="Takami H."/>
        </authorList>
    </citation>
    <scope>NUCLEOTIDE SEQUENCE</scope>
    <source>
        <strain evidence="2">Expedition CK06-06</strain>
    </source>
</reference>
<sequence>MKPVPYLGDTDLMEIHAVVTPTKIIAELEKHRDRYIKTLDDVKRIYEAQTERYAEAYKEYTQKEINGELTETDRKAKPVEPHMPADRTKTYDRYIALYKATQADSVYLNMQHFGEFFLDEWEFIRTHISHLRVLRAGGTGTYLDSDLSAIAASALTMYGS</sequence>
<dbReference type="EMBL" id="BARV01023425">
    <property type="protein sequence ID" value="GAI36605.1"/>
    <property type="molecule type" value="Genomic_DNA"/>
</dbReference>
<feature type="coiled-coil region" evidence="1">
    <location>
        <begin position="25"/>
        <end position="59"/>
    </location>
</feature>